<evidence type="ECO:0000256" key="2">
    <source>
        <dbReference type="ARBA" id="ARBA00008520"/>
    </source>
</evidence>
<dbReference type="InterPro" id="IPR006059">
    <property type="entry name" value="SBP"/>
</dbReference>
<comment type="similarity">
    <text evidence="2">Belongs to the bacterial solute-binding protein 1 family.</text>
</comment>
<keyword evidence="3" id="KW-0813">Transport</keyword>
<dbReference type="PANTHER" id="PTHR43649">
    <property type="entry name" value="ARABINOSE-BINDING PROTEIN-RELATED"/>
    <property type="match status" value="1"/>
</dbReference>
<evidence type="ECO:0000256" key="4">
    <source>
        <dbReference type="ARBA" id="ARBA00022729"/>
    </source>
</evidence>
<evidence type="ECO:0000256" key="5">
    <source>
        <dbReference type="ARBA" id="ARBA00022764"/>
    </source>
</evidence>
<dbReference type="SUPFAM" id="SSF53850">
    <property type="entry name" value="Periplasmic binding protein-like II"/>
    <property type="match status" value="1"/>
</dbReference>
<gene>
    <name evidence="7" type="ORF">SAMN04488518_103347</name>
</gene>
<dbReference type="Gene3D" id="3.40.190.10">
    <property type="entry name" value="Periplasmic binding protein-like II"/>
    <property type="match status" value="2"/>
</dbReference>
<keyword evidence="8" id="KW-1185">Reference proteome</keyword>
<dbReference type="EMBL" id="FOSK01000003">
    <property type="protein sequence ID" value="SFK26623.1"/>
    <property type="molecule type" value="Genomic_DNA"/>
</dbReference>
<dbReference type="InterPro" id="IPR050490">
    <property type="entry name" value="Bact_solute-bd_prot1"/>
</dbReference>
<organism evidence="7 8">
    <name type="scientific">Pseudovibrio ascidiaceicola</name>
    <dbReference type="NCBI Taxonomy" id="285279"/>
    <lineage>
        <taxon>Bacteria</taxon>
        <taxon>Pseudomonadati</taxon>
        <taxon>Pseudomonadota</taxon>
        <taxon>Alphaproteobacteria</taxon>
        <taxon>Hyphomicrobiales</taxon>
        <taxon>Stappiaceae</taxon>
        <taxon>Pseudovibrio</taxon>
    </lineage>
</organism>
<dbReference type="Pfam" id="PF01547">
    <property type="entry name" value="SBP_bac_1"/>
    <property type="match status" value="1"/>
</dbReference>
<evidence type="ECO:0000256" key="1">
    <source>
        <dbReference type="ARBA" id="ARBA00004418"/>
    </source>
</evidence>
<comment type="subcellular location">
    <subcellularLocation>
        <location evidence="1">Periplasm</location>
    </subcellularLocation>
</comment>
<comment type="caution">
    <text evidence="7">The sequence shown here is derived from an EMBL/GenBank/DDBJ whole genome shotgun (WGS) entry which is preliminary data.</text>
</comment>
<dbReference type="Proteomes" id="UP000199598">
    <property type="component" value="Unassembled WGS sequence"/>
</dbReference>
<feature type="signal peptide" evidence="6">
    <location>
        <begin position="1"/>
        <end position="26"/>
    </location>
</feature>
<feature type="chain" id="PRO_5046963066" evidence="6">
    <location>
        <begin position="27"/>
        <end position="424"/>
    </location>
</feature>
<protein>
    <submittedName>
        <fullName evidence="7">Carbohydrate ABC transporter substrate-binding protein, CUT1 family (TC 3.A.1.1.-)</fullName>
    </submittedName>
</protein>
<evidence type="ECO:0000313" key="8">
    <source>
        <dbReference type="Proteomes" id="UP000199598"/>
    </source>
</evidence>
<sequence length="424" mass="45261">MGIRRTLLGSAVAIAGMAGVAGYAMAAEVTVVCGSVGQGAKLCKGAATEWAKETGNTVKFFAAPASSTEQLALYQQILSSGSSDIDVFQIDVIWPGILGSHLADLKPYSNGAEDMHFQPIVANNTYKGKLVAMPWYTDAGLLFYRKDLLEKHGEKAPETWGDLTASAKKIQDAERAAGNSKMWGFVYQAKAYEGLTCDALEWVDSFGGGDVVNADGDITINNEKAAKALSLAASWTGTIAPAGVLSYQEEDARGVFQSGNAVFMRNWPYAWSLGQADDSPIKGKIGVMALPKGGEEGKQTGTLGGWQLAVSKYSKDPEAAASLVMYLTSKKSQKQRAIEGSYNPTIAELYTDADVLAASPFMGQLKDTFTNAVARPSRATGSNYNKVSNAFYNAVHDVLSGKTEAEASLAKLEKNLKRIKRKGW</sequence>
<accession>A0A1I3Y4D8</accession>
<keyword evidence="5" id="KW-0574">Periplasm</keyword>
<evidence type="ECO:0000256" key="3">
    <source>
        <dbReference type="ARBA" id="ARBA00022448"/>
    </source>
</evidence>
<reference evidence="7 8" key="1">
    <citation type="submission" date="2016-10" db="EMBL/GenBank/DDBJ databases">
        <authorList>
            <person name="Varghese N."/>
            <person name="Submissions S."/>
        </authorList>
    </citation>
    <scope>NUCLEOTIDE SEQUENCE [LARGE SCALE GENOMIC DNA]</scope>
    <source>
        <strain evidence="7 8">DSM 16392</strain>
    </source>
</reference>
<dbReference type="CDD" id="cd14750">
    <property type="entry name" value="PBP2_TMBP"/>
    <property type="match status" value="1"/>
</dbReference>
<keyword evidence="4 6" id="KW-0732">Signal</keyword>
<name>A0A1I3Y4D8_9HYPH</name>
<evidence type="ECO:0000256" key="6">
    <source>
        <dbReference type="SAM" id="SignalP"/>
    </source>
</evidence>
<evidence type="ECO:0000313" key="7">
    <source>
        <dbReference type="EMBL" id="SFK26623.1"/>
    </source>
</evidence>
<dbReference type="RefSeq" id="WP_093518430.1">
    <property type="nucleotide sequence ID" value="NZ_FOSK01000003.1"/>
</dbReference>
<proteinExistence type="inferred from homology"/>
<dbReference type="PANTHER" id="PTHR43649:SF34">
    <property type="entry name" value="ABC TRANSPORTER PERIPLASMIC-BINDING PROTEIN YCJN-RELATED"/>
    <property type="match status" value="1"/>
</dbReference>